<evidence type="ECO:0000256" key="2">
    <source>
        <dbReference type="ARBA" id="ARBA00010617"/>
    </source>
</evidence>
<evidence type="ECO:0000256" key="11">
    <source>
        <dbReference type="PIRSR" id="PIRSR602401-1"/>
    </source>
</evidence>
<dbReference type="PROSITE" id="PS00086">
    <property type="entry name" value="CYTOCHROME_P450"/>
    <property type="match status" value="1"/>
</dbReference>
<comment type="cofactor">
    <cofactor evidence="11">
        <name>heme</name>
        <dbReference type="ChEBI" id="CHEBI:30413"/>
    </cofactor>
</comment>
<dbReference type="Pfam" id="PF00067">
    <property type="entry name" value="p450"/>
    <property type="match status" value="1"/>
</dbReference>
<dbReference type="PRINTS" id="PR00463">
    <property type="entry name" value="EP450I"/>
</dbReference>
<keyword evidence="5 11" id="KW-0479">Metal-binding</keyword>
<keyword evidence="3 11" id="KW-0349">Heme</keyword>
<evidence type="ECO:0000256" key="6">
    <source>
        <dbReference type="ARBA" id="ARBA00022989"/>
    </source>
</evidence>
<gene>
    <name evidence="14" type="ORF">LUZ63_006230</name>
</gene>
<dbReference type="SUPFAM" id="SSF48264">
    <property type="entry name" value="Cytochrome P450"/>
    <property type="match status" value="1"/>
</dbReference>
<keyword evidence="9 12" id="KW-0503">Monooxygenase</keyword>
<evidence type="ECO:0000313" key="14">
    <source>
        <dbReference type="EMBL" id="KAJ1697718.1"/>
    </source>
</evidence>
<feature type="transmembrane region" description="Helical" evidence="13">
    <location>
        <begin position="6"/>
        <end position="29"/>
    </location>
</feature>
<evidence type="ECO:0000256" key="10">
    <source>
        <dbReference type="ARBA" id="ARBA00023136"/>
    </source>
</evidence>
<dbReference type="GO" id="GO:0020037">
    <property type="term" value="F:heme binding"/>
    <property type="evidence" value="ECO:0007669"/>
    <property type="project" value="InterPro"/>
</dbReference>
<evidence type="ECO:0000256" key="8">
    <source>
        <dbReference type="ARBA" id="ARBA00023004"/>
    </source>
</evidence>
<feature type="binding site" description="axial binding residue" evidence="11">
    <location>
        <position position="465"/>
    </location>
    <ligand>
        <name>heme</name>
        <dbReference type="ChEBI" id="CHEBI:30413"/>
    </ligand>
    <ligandPart>
        <name>Fe</name>
        <dbReference type="ChEBI" id="CHEBI:18248"/>
    </ligandPart>
</feature>
<dbReference type="GO" id="GO:0006629">
    <property type="term" value="P:lipid metabolic process"/>
    <property type="evidence" value="ECO:0007669"/>
    <property type="project" value="UniProtKB-ARBA"/>
</dbReference>
<evidence type="ECO:0000256" key="1">
    <source>
        <dbReference type="ARBA" id="ARBA00004370"/>
    </source>
</evidence>
<evidence type="ECO:0000256" key="9">
    <source>
        <dbReference type="ARBA" id="ARBA00023033"/>
    </source>
</evidence>
<dbReference type="InterPro" id="IPR050665">
    <property type="entry name" value="Cytochrome_P450_Monooxygen"/>
</dbReference>
<comment type="caution">
    <text evidence="14">The sequence shown here is derived from an EMBL/GenBank/DDBJ whole genome shotgun (WGS) entry which is preliminary data.</text>
</comment>
<dbReference type="PRINTS" id="PR00385">
    <property type="entry name" value="P450"/>
</dbReference>
<dbReference type="OrthoDB" id="634536at2759"/>
<organism evidence="14 15">
    <name type="scientific">Rhynchospora breviuscula</name>
    <dbReference type="NCBI Taxonomy" id="2022672"/>
    <lineage>
        <taxon>Eukaryota</taxon>
        <taxon>Viridiplantae</taxon>
        <taxon>Streptophyta</taxon>
        <taxon>Embryophyta</taxon>
        <taxon>Tracheophyta</taxon>
        <taxon>Spermatophyta</taxon>
        <taxon>Magnoliopsida</taxon>
        <taxon>Liliopsida</taxon>
        <taxon>Poales</taxon>
        <taxon>Cyperaceae</taxon>
        <taxon>Cyperoideae</taxon>
        <taxon>Rhynchosporeae</taxon>
        <taxon>Rhynchospora</taxon>
    </lineage>
</organism>
<evidence type="ECO:0000256" key="12">
    <source>
        <dbReference type="RuleBase" id="RU000461"/>
    </source>
</evidence>
<keyword evidence="8 11" id="KW-0408">Iron</keyword>
<proteinExistence type="inferred from homology"/>
<comment type="similarity">
    <text evidence="2 12">Belongs to the cytochrome P450 family.</text>
</comment>
<keyword evidence="10 13" id="KW-0472">Membrane</keyword>
<dbReference type="GO" id="GO:0016020">
    <property type="term" value="C:membrane"/>
    <property type="evidence" value="ECO:0007669"/>
    <property type="project" value="UniProtKB-SubCell"/>
</dbReference>
<keyword evidence="6 13" id="KW-1133">Transmembrane helix</keyword>
<dbReference type="Gene3D" id="1.10.630.10">
    <property type="entry name" value="Cytochrome P450"/>
    <property type="match status" value="1"/>
</dbReference>
<evidence type="ECO:0000256" key="13">
    <source>
        <dbReference type="SAM" id="Phobius"/>
    </source>
</evidence>
<dbReference type="EMBL" id="JAMQYH010000002">
    <property type="protein sequence ID" value="KAJ1697718.1"/>
    <property type="molecule type" value="Genomic_DNA"/>
</dbReference>
<sequence>MEGFLVLVLSSIAVIIISQLLKVLLNLIWRPYAITKWYREQGIQGPKYQFMKGSIEEMRNSKSGAQKVPMDINSHDFTPRILPHYLKWVSLYGKTFLFWFGSIPRICITDMELVKQVLSNKSGFYPKTDAHPGMLALLGKGLVMIDGPDWARHRRVINPAFTIDKLKMMTRKMTGCAKSMIEGWENQIAQDKSKQIEIELNKQFLELTADVISHTAFGSSYMKGTEVFFAQKELQTLAFASFLNVQIPGFQYLPTPDNRKGWCLDKKVRTTLMQIIHERMKSRKDEGYGKDLLGLMLETCMVGGKENDNSRMTMDEIIDECKTFFFGGHETTSHLLTWTMFLLSTNEDWQEKLKEEVLRECGMEVPNAEMLSKLKLVNMVLLEALRIYGPVTIIFRKASQDMELGTIKLLKGTSIAIPIAILHRDKEISGPDADKFNPLRFENGLSKAAKHPNALLSFSIGPRACIGQNFAILEAKAVIAMLLQRFSFSISTNYLHEPIDIITLQPKSGLRVIMSPIQA</sequence>
<dbReference type="GO" id="GO:0005506">
    <property type="term" value="F:iron ion binding"/>
    <property type="evidence" value="ECO:0007669"/>
    <property type="project" value="InterPro"/>
</dbReference>
<comment type="subcellular location">
    <subcellularLocation>
        <location evidence="1">Membrane</location>
    </subcellularLocation>
</comment>
<evidence type="ECO:0000256" key="7">
    <source>
        <dbReference type="ARBA" id="ARBA00023002"/>
    </source>
</evidence>
<keyword evidence="4 13" id="KW-0812">Transmembrane</keyword>
<dbReference type="GO" id="GO:0004497">
    <property type="term" value="F:monooxygenase activity"/>
    <property type="evidence" value="ECO:0007669"/>
    <property type="project" value="UniProtKB-KW"/>
</dbReference>
<dbReference type="PANTHER" id="PTHR24282">
    <property type="entry name" value="CYTOCHROME P450 FAMILY MEMBER"/>
    <property type="match status" value="1"/>
</dbReference>
<reference evidence="14" key="1">
    <citation type="journal article" date="2022" name="Cell">
        <title>Repeat-based holocentromeres influence genome architecture and karyotype evolution.</title>
        <authorList>
            <person name="Hofstatter P.G."/>
            <person name="Thangavel G."/>
            <person name="Lux T."/>
            <person name="Neumann P."/>
            <person name="Vondrak T."/>
            <person name="Novak P."/>
            <person name="Zhang M."/>
            <person name="Costa L."/>
            <person name="Castellani M."/>
            <person name="Scott A."/>
            <person name="Toegelov H."/>
            <person name="Fuchs J."/>
            <person name="Mata-Sucre Y."/>
            <person name="Dias Y."/>
            <person name="Vanzela A.L.L."/>
            <person name="Huettel B."/>
            <person name="Almeida C.C.S."/>
            <person name="Simkova H."/>
            <person name="Souza G."/>
            <person name="Pedrosa-Harand A."/>
            <person name="Macas J."/>
            <person name="Mayer K.F.X."/>
            <person name="Houben A."/>
            <person name="Marques A."/>
        </authorList>
    </citation>
    <scope>NUCLEOTIDE SEQUENCE</scope>
    <source>
        <strain evidence="14">RhyBre1mFocal</strain>
    </source>
</reference>
<dbReference type="InterPro" id="IPR017972">
    <property type="entry name" value="Cyt_P450_CS"/>
</dbReference>
<keyword evidence="15" id="KW-1185">Reference proteome</keyword>
<evidence type="ECO:0008006" key="16">
    <source>
        <dbReference type="Google" id="ProtNLM"/>
    </source>
</evidence>
<name>A0A9Q0CPD4_9POAL</name>
<evidence type="ECO:0000256" key="4">
    <source>
        <dbReference type="ARBA" id="ARBA00022692"/>
    </source>
</evidence>
<dbReference type="PANTHER" id="PTHR24282:SF135">
    <property type="entry name" value="CYTOCHROME P450 709B2"/>
    <property type="match status" value="1"/>
</dbReference>
<dbReference type="AlphaFoldDB" id="A0A9Q0CPD4"/>
<dbReference type="Proteomes" id="UP001151287">
    <property type="component" value="Unassembled WGS sequence"/>
</dbReference>
<evidence type="ECO:0000256" key="5">
    <source>
        <dbReference type="ARBA" id="ARBA00022723"/>
    </source>
</evidence>
<evidence type="ECO:0000313" key="15">
    <source>
        <dbReference type="Proteomes" id="UP001151287"/>
    </source>
</evidence>
<keyword evidence="7 12" id="KW-0560">Oxidoreductase</keyword>
<dbReference type="InterPro" id="IPR002401">
    <property type="entry name" value="Cyt_P450_E_grp-I"/>
</dbReference>
<dbReference type="GO" id="GO:0016705">
    <property type="term" value="F:oxidoreductase activity, acting on paired donors, with incorporation or reduction of molecular oxygen"/>
    <property type="evidence" value="ECO:0007669"/>
    <property type="project" value="InterPro"/>
</dbReference>
<accession>A0A9Q0CPD4</accession>
<dbReference type="InterPro" id="IPR036396">
    <property type="entry name" value="Cyt_P450_sf"/>
</dbReference>
<dbReference type="InterPro" id="IPR001128">
    <property type="entry name" value="Cyt_P450"/>
</dbReference>
<evidence type="ECO:0000256" key="3">
    <source>
        <dbReference type="ARBA" id="ARBA00022617"/>
    </source>
</evidence>
<protein>
    <recommendedName>
        <fullName evidence="16">Cytochrome P450</fullName>
    </recommendedName>
</protein>